<evidence type="ECO:0000313" key="3">
    <source>
        <dbReference type="Proteomes" id="UP000053268"/>
    </source>
</evidence>
<evidence type="ECO:0008006" key="4">
    <source>
        <dbReference type="Google" id="ProtNLM"/>
    </source>
</evidence>
<proteinExistence type="predicted"/>
<protein>
    <recommendedName>
        <fullName evidence="4">Osiris 16</fullName>
    </recommendedName>
</protein>
<keyword evidence="3" id="KW-1185">Reference proteome</keyword>
<reference evidence="2 3" key="1">
    <citation type="journal article" date="2015" name="Nat. Commun.">
        <title>Outbred genome sequencing and CRISPR/Cas9 gene editing in butterflies.</title>
        <authorList>
            <person name="Li X."/>
            <person name="Fan D."/>
            <person name="Zhang W."/>
            <person name="Liu G."/>
            <person name="Zhang L."/>
            <person name="Zhao L."/>
            <person name="Fang X."/>
            <person name="Chen L."/>
            <person name="Dong Y."/>
            <person name="Chen Y."/>
            <person name="Ding Y."/>
            <person name="Zhao R."/>
            <person name="Feng M."/>
            <person name="Zhu Y."/>
            <person name="Feng Y."/>
            <person name="Jiang X."/>
            <person name="Zhu D."/>
            <person name="Xiang H."/>
            <person name="Feng X."/>
            <person name="Li S."/>
            <person name="Wang J."/>
            <person name="Zhang G."/>
            <person name="Kronforst M.R."/>
            <person name="Wang W."/>
        </authorList>
    </citation>
    <scope>NUCLEOTIDE SEQUENCE [LARGE SCALE GENOMIC DNA]</scope>
    <source>
        <strain evidence="2">Ya'a_city_454_Px</strain>
        <tissue evidence="2">Whole body</tissue>
    </source>
</reference>
<accession>A0A194QDY9</accession>
<gene>
    <name evidence="2" type="ORF">RR46_04251</name>
</gene>
<keyword evidence="1" id="KW-0732">Signal</keyword>
<dbReference type="Proteomes" id="UP000053268">
    <property type="component" value="Unassembled WGS sequence"/>
</dbReference>
<feature type="chain" id="PRO_5008264270" description="Osiris 16" evidence="1">
    <location>
        <begin position="18"/>
        <end position="197"/>
    </location>
</feature>
<feature type="signal peptide" evidence="1">
    <location>
        <begin position="1"/>
        <end position="17"/>
    </location>
</feature>
<dbReference type="PANTHER" id="PTHR21879:SF23">
    <property type="entry name" value="IP06949P"/>
    <property type="match status" value="1"/>
</dbReference>
<dbReference type="EMBL" id="KQ459144">
    <property type="protein sequence ID" value="KPJ03639.1"/>
    <property type="molecule type" value="Genomic_DNA"/>
</dbReference>
<dbReference type="GO" id="GO:0016020">
    <property type="term" value="C:membrane"/>
    <property type="evidence" value="ECO:0007669"/>
    <property type="project" value="TreeGrafter"/>
</dbReference>
<evidence type="ECO:0000313" key="2">
    <source>
        <dbReference type="EMBL" id="KPJ03639.1"/>
    </source>
</evidence>
<name>A0A194QDY9_PAPXU</name>
<dbReference type="Pfam" id="PF07898">
    <property type="entry name" value="DUF1676"/>
    <property type="match status" value="1"/>
</dbReference>
<sequence length="197" mass="21362">MYREASVLLTFISLGLASLLDGDFDITDGVKLVSIPVSNSIEDEGRSFDNSPLWRMAKFLQGHELHVKLPNIIEKEKISNLLAESLKIVDESYKSNNATGRGKGDGGGGLALLGLMFAKTIGAAGIGGLGLLTMKALAVSALALMLSAIVGVKKLASHDDHDDHQVIYAGHGHHRKRRDIDTPLPYRGWTQYKQENK</sequence>
<evidence type="ECO:0000256" key="1">
    <source>
        <dbReference type="SAM" id="SignalP"/>
    </source>
</evidence>
<organism evidence="2 3">
    <name type="scientific">Papilio xuthus</name>
    <name type="common">Asian swallowtail butterfly</name>
    <dbReference type="NCBI Taxonomy" id="66420"/>
    <lineage>
        <taxon>Eukaryota</taxon>
        <taxon>Metazoa</taxon>
        <taxon>Ecdysozoa</taxon>
        <taxon>Arthropoda</taxon>
        <taxon>Hexapoda</taxon>
        <taxon>Insecta</taxon>
        <taxon>Pterygota</taxon>
        <taxon>Neoptera</taxon>
        <taxon>Endopterygota</taxon>
        <taxon>Lepidoptera</taxon>
        <taxon>Glossata</taxon>
        <taxon>Ditrysia</taxon>
        <taxon>Papilionoidea</taxon>
        <taxon>Papilionidae</taxon>
        <taxon>Papilioninae</taxon>
        <taxon>Papilio</taxon>
    </lineage>
</organism>
<dbReference type="AlphaFoldDB" id="A0A194QDY9"/>
<dbReference type="PANTHER" id="PTHR21879">
    <property type="entry name" value="FI03362P-RELATED-RELATED"/>
    <property type="match status" value="1"/>
</dbReference>
<dbReference type="InterPro" id="IPR012464">
    <property type="entry name" value="DUF1676"/>
</dbReference>